<reference evidence="1 2" key="1">
    <citation type="submission" date="2023-07" db="EMBL/GenBank/DDBJ databases">
        <title>Genomic Encyclopedia of Type Strains, Phase IV (KMG-IV): sequencing the most valuable type-strain genomes for metagenomic binning, comparative biology and taxonomic classification.</title>
        <authorList>
            <person name="Goeker M."/>
        </authorList>
    </citation>
    <scope>NUCLEOTIDE SEQUENCE [LARGE SCALE GENOMIC DNA]</scope>
    <source>
        <strain evidence="1 2">T98</strain>
    </source>
</reference>
<protein>
    <submittedName>
        <fullName evidence="1">Uncharacterized protein</fullName>
    </submittedName>
</protein>
<keyword evidence="2" id="KW-1185">Reference proteome</keyword>
<dbReference type="EMBL" id="JAUSUY010000007">
    <property type="protein sequence ID" value="MDT3426631.1"/>
    <property type="molecule type" value="Genomic_DNA"/>
</dbReference>
<proteinExistence type="predicted"/>
<evidence type="ECO:0000313" key="2">
    <source>
        <dbReference type="Proteomes" id="UP001248709"/>
    </source>
</evidence>
<gene>
    <name evidence="1" type="ORF">J2Z22_002157</name>
</gene>
<comment type="caution">
    <text evidence="1">The sequence shown here is derived from an EMBL/GenBank/DDBJ whole genome shotgun (WGS) entry which is preliminary data.</text>
</comment>
<accession>A0ABU3H852</accession>
<evidence type="ECO:0000313" key="1">
    <source>
        <dbReference type="EMBL" id="MDT3426631.1"/>
    </source>
</evidence>
<sequence>MTKVYICVKILSIYPMVYFVKLPILVTSGGQEKKRHWRIARPVNHRPYESNGLSLNFTA</sequence>
<name>A0ABU3H852_9BACL</name>
<dbReference type="Proteomes" id="UP001248709">
    <property type="component" value="Unassembled WGS sequence"/>
</dbReference>
<organism evidence="1 2">
    <name type="scientific">Paenibacillus forsythiae</name>
    <dbReference type="NCBI Taxonomy" id="365616"/>
    <lineage>
        <taxon>Bacteria</taxon>
        <taxon>Bacillati</taxon>
        <taxon>Bacillota</taxon>
        <taxon>Bacilli</taxon>
        <taxon>Bacillales</taxon>
        <taxon>Paenibacillaceae</taxon>
        <taxon>Paenibacillus</taxon>
    </lineage>
</organism>